<evidence type="ECO:0008006" key="2">
    <source>
        <dbReference type="Google" id="ProtNLM"/>
    </source>
</evidence>
<accession>A0A0F9HAX4</accession>
<dbReference type="InterPro" id="IPR029071">
    <property type="entry name" value="Ubiquitin-like_domsf"/>
</dbReference>
<sequence length="73" mass="8597">MNEDSKEFKWDSDKKLMDLARDYVKHNRNKNLVSISFMYNGKILPSHKTFRELGIDPENERITIMATHSGEPQ</sequence>
<proteinExistence type="predicted"/>
<organism evidence="1">
    <name type="scientific">marine sediment metagenome</name>
    <dbReference type="NCBI Taxonomy" id="412755"/>
    <lineage>
        <taxon>unclassified sequences</taxon>
        <taxon>metagenomes</taxon>
        <taxon>ecological metagenomes</taxon>
    </lineage>
</organism>
<dbReference type="SUPFAM" id="SSF54236">
    <property type="entry name" value="Ubiquitin-like"/>
    <property type="match status" value="1"/>
</dbReference>
<dbReference type="EMBL" id="LAZR01025332">
    <property type="protein sequence ID" value="KKL72242.1"/>
    <property type="molecule type" value="Genomic_DNA"/>
</dbReference>
<comment type="caution">
    <text evidence="1">The sequence shown here is derived from an EMBL/GenBank/DDBJ whole genome shotgun (WGS) entry which is preliminary data.</text>
</comment>
<gene>
    <name evidence="1" type="ORF">LCGC14_2086870</name>
</gene>
<reference evidence="1" key="1">
    <citation type="journal article" date="2015" name="Nature">
        <title>Complex archaea that bridge the gap between prokaryotes and eukaryotes.</title>
        <authorList>
            <person name="Spang A."/>
            <person name="Saw J.H."/>
            <person name="Jorgensen S.L."/>
            <person name="Zaremba-Niedzwiedzka K."/>
            <person name="Martijn J."/>
            <person name="Lind A.E."/>
            <person name="van Eijk R."/>
            <person name="Schleper C."/>
            <person name="Guy L."/>
            <person name="Ettema T.J."/>
        </authorList>
    </citation>
    <scope>NUCLEOTIDE SEQUENCE</scope>
</reference>
<dbReference type="AlphaFoldDB" id="A0A0F9HAX4"/>
<name>A0A0F9HAX4_9ZZZZ</name>
<protein>
    <recommendedName>
        <fullName evidence="2">Ubiquitin-like domain-containing protein</fullName>
    </recommendedName>
</protein>
<dbReference type="Gene3D" id="3.10.20.90">
    <property type="entry name" value="Phosphatidylinositol 3-kinase Catalytic Subunit, Chain A, domain 1"/>
    <property type="match status" value="1"/>
</dbReference>
<evidence type="ECO:0000313" key="1">
    <source>
        <dbReference type="EMBL" id="KKL72242.1"/>
    </source>
</evidence>